<dbReference type="NCBIfam" id="TIGR00231">
    <property type="entry name" value="small_GTP"/>
    <property type="match status" value="1"/>
</dbReference>
<organism evidence="10 11">
    <name type="scientific">Syncephalastrum racemosum</name>
    <name type="common">Filamentous fungus</name>
    <dbReference type="NCBI Taxonomy" id="13706"/>
    <lineage>
        <taxon>Eukaryota</taxon>
        <taxon>Fungi</taxon>
        <taxon>Fungi incertae sedis</taxon>
        <taxon>Mucoromycota</taxon>
        <taxon>Mucoromycotina</taxon>
        <taxon>Mucoromycetes</taxon>
        <taxon>Mucorales</taxon>
        <taxon>Syncephalastraceae</taxon>
        <taxon>Syncephalastrum</taxon>
    </lineage>
</organism>
<accession>A0A1X2H0C5</accession>
<sequence>MVCGGESKDKAVPRKVVIVGDGGCGKTSLLNVFARGYFPGLYEPAIFDNHVKDVQVDGRTVELAMWDTAGQEDFKRIRSLAYEDTHVFMICFSVDSRDSLDNITEHWIHEVQGHTPNAKFVLIALKCDLRDDKAALVKQGGDEPILYDEGLAVARMIHAMSYVECSAKHNRGVQMCFEQVARIAMRVRLKKERKKPAGMCVIL</sequence>
<dbReference type="FunFam" id="3.40.50.300:FF:000983">
    <property type="entry name" value="Rho family GTPase"/>
    <property type="match status" value="1"/>
</dbReference>
<gene>
    <name evidence="10" type="ORF">BCR43DRAFT_499444</name>
</gene>
<evidence type="ECO:0000256" key="2">
    <source>
        <dbReference type="ARBA" id="ARBA00010142"/>
    </source>
</evidence>
<dbReference type="PROSITE" id="PS51421">
    <property type="entry name" value="RAS"/>
    <property type="match status" value="1"/>
</dbReference>
<dbReference type="InParanoid" id="A0A1X2H0C5"/>
<evidence type="ECO:0000256" key="6">
    <source>
        <dbReference type="ARBA" id="ARBA00023134"/>
    </source>
</evidence>
<dbReference type="InterPro" id="IPR005225">
    <property type="entry name" value="Small_GTP-bd"/>
</dbReference>
<dbReference type="SMART" id="SM00173">
    <property type="entry name" value="RAS"/>
    <property type="match status" value="1"/>
</dbReference>
<comment type="caution">
    <text evidence="10">The sequence shown here is derived from an EMBL/GenBank/DDBJ whole genome shotgun (WGS) entry which is preliminary data.</text>
</comment>
<evidence type="ECO:0000256" key="3">
    <source>
        <dbReference type="ARBA" id="ARBA00022475"/>
    </source>
</evidence>
<keyword evidence="7" id="KW-0472">Membrane</keyword>
<dbReference type="AlphaFoldDB" id="A0A1X2H0C5"/>
<dbReference type="PROSITE" id="PS51420">
    <property type="entry name" value="RHO"/>
    <property type="match status" value="1"/>
</dbReference>
<keyword evidence="9" id="KW-0636">Prenylation</keyword>
<dbReference type="SUPFAM" id="SSF52540">
    <property type="entry name" value="P-loop containing nucleoside triphosphate hydrolases"/>
    <property type="match status" value="1"/>
</dbReference>
<dbReference type="InterPro" id="IPR027417">
    <property type="entry name" value="P-loop_NTPase"/>
</dbReference>
<dbReference type="PROSITE" id="PS51419">
    <property type="entry name" value="RAB"/>
    <property type="match status" value="1"/>
</dbReference>
<dbReference type="InterPro" id="IPR001806">
    <property type="entry name" value="Small_GTPase"/>
</dbReference>
<keyword evidence="5" id="KW-0547">Nucleotide-binding</keyword>
<dbReference type="InterPro" id="IPR003578">
    <property type="entry name" value="Small_GTPase_Rho"/>
</dbReference>
<protein>
    <submittedName>
        <fullName evidence="10">Small GTPase superfamily</fullName>
    </submittedName>
</protein>
<reference evidence="10 11" key="1">
    <citation type="submission" date="2016-07" db="EMBL/GenBank/DDBJ databases">
        <title>Pervasive Adenine N6-methylation of Active Genes in Fungi.</title>
        <authorList>
            <consortium name="DOE Joint Genome Institute"/>
            <person name="Mondo S.J."/>
            <person name="Dannebaum R.O."/>
            <person name="Kuo R.C."/>
            <person name="Labutti K."/>
            <person name="Haridas S."/>
            <person name="Kuo A."/>
            <person name="Salamov A."/>
            <person name="Ahrendt S.R."/>
            <person name="Lipzen A."/>
            <person name="Sullivan W."/>
            <person name="Andreopoulos W.B."/>
            <person name="Clum A."/>
            <person name="Lindquist E."/>
            <person name="Daum C."/>
            <person name="Ramamoorthy G.K."/>
            <person name="Gryganskyi A."/>
            <person name="Culley D."/>
            <person name="Magnuson J.K."/>
            <person name="James T.Y."/>
            <person name="O'Malley M.A."/>
            <person name="Stajich J.E."/>
            <person name="Spatafora J.W."/>
            <person name="Visel A."/>
            <person name="Grigoriev I.V."/>
        </authorList>
    </citation>
    <scope>NUCLEOTIDE SEQUENCE [LARGE SCALE GENOMIC DNA]</scope>
    <source>
        <strain evidence="10 11">NRRL 2496</strain>
    </source>
</reference>
<evidence type="ECO:0000256" key="1">
    <source>
        <dbReference type="ARBA" id="ARBA00004342"/>
    </source>
</evidence>
<comment type="subcellular location">
    <subcellularLocation>
        <location evidence="1">Cell membrane</location>
        <topology evidence="1">Lipid-anchor</topology>
        <orientation evidence="1">Cytoplasmic side</orientation>
    </subcellularLocation>
</comment>
<keyword evidence="4" id="KW-0488">Methylation</keyword>
<keyword evidence="3" id="KW-1003">Cell membrane</keyword>
<evidence type="ECO:0000313" key="10">
    <source>
        <dbReference type="EMBL" id="ORY90528.1"/>
    </source>
</evidence>
<evidence type="ECO:0000256" key="9">
    <source>
        <dbReference type="ARBA" id="ARBA00023289"/>
    </source>
</evidence>
<dbReference type="GO" id="GO:0007264">
    <property type="term" value="P:small GTPase-mediated signal transduction"/>
    <property type="evidence" value="ECO:0007669"/>
    <property type="project" value="InterPro"/>
</dbReference>
<dbReference type="OrthoDB" id="8830751at2759"/>
<dbReference type="Gene3D" id="3.40.50.300">
    <property type="entry name" value="P-loop containing nucleotide triphosphate hydrolases"/>
    <property type="match status" value="1"/>
</dbReference>
<evidence type="ECO:0000256" key="5">
    <source>
        <dbReference type="ARBA" id="ARBA00022741"/>
    </source>
</evidence>
<keyword evidence="11" id="KW-1185">Reference proteome</keyword>
<dbReference type="OMA" id="NITEHWI"/>
<dbReference type="EMBL" id="MCGN01000012">
    <property type="protein sequence ID" value="ORY90528.1"/>
    <property type="molecule type" value="Genomic_DNA"/>
</dbReference>
<evidence type="ECO:0000313" key="11">
    <source>
        <dbReference type="Proteomes" id="UP000242180"/>
    </source>
</evidence>
<dbReference type="PANTHER" id="PTHR24072">
    <property type="entry name" value="RHO FAMILY GTPASE"/>
    <property type="match status" value="1"/>
</dbReference>
<keyword evidence="6" id="KW-0342">GTP-binding</keyword>
<dbReference type="SMART" id="SM00174">
    <property type="entry name" value="RHO"/>
    <property type="match status" value="1"/>
</dbReference>
<dbReference type="GO" id="GO:0003924">
    <property type="term" value="F:GTPase activity"/>
    <property type="evidence" value="ECO:0007669"/>
    <property type="project" value="InterPro"/>
</dbReference>
<evidence type="ECO:0000256" key="4">
    <source>
        <dbReference type="ARBA" id="ARBA00022481"/>
    </source>
</evidence>
<dbReference type="Pfam" id="PF00071">
    <property type="entry name" value="Ras"/>
    <property type="match status" value="1"/>
</dbReference>
<dbReference type="PRINTS" id="PR00449">
    <property type="entry name" value="RASTRNSFRMNG"/>
</dbReference>
<name>A0A1X2H0C5_SYNRA</name>
<dbReference type="STRING" id="13706.A0A1X2H0C5"/>
<proteinExistence type="inferred from homology"/>
<dbReference type="Proteomes" id="UP000242180">
    <property type="component" value="Unassembled WGS sequence"/>
</dbReference>
<dbReference type="SMART" id="SM00175">
    <property type="entry name" value="RAB"/>
    <property type="match status" value="1"/>
</dbReference>
<keyword evidence="8" id="KW-0449">Lipoprotein</keyword>
<dbReference type="GO" id="GO:0005886">
    <property type="term" value="C:plasma membrane"/>
    <property type="evidence" value="ECO:0007669"/>
    <property type="project" value="UniProtKB-SubCell"/>
</dbReference>
<evidence type="ECO:0000256" key="7">
    <source>
        <dbReference type="ARBA" id="ARBA00023136"/>
    </source>
</evidence>
<comment type="similarity">
    <text evidence="2">Belongs to the small GTPase superfamily. Rho family.</text>
</comment>
<dbReference type="GO" id="GO:0005525">
    <property type="term" value="F:GTP binding"/>
    <property type="evidence" value="ECO:0007669"/>
    <property type="project" value="UniProtKB-KW"/>
</dbReference>
<evidence type="ECO:0000256" key="8">
    <source>
        <dbReference type="ARBA" id="ARBA00023288"/>
    </source>
</evidence>